<dbReference type="Gene3D" id="2.130.10.10">
    <property type="entry name" value="YVTN repeat-like/Quinoprotein amine dehydrogenase"/>
    <property type="match status" value="2"/>
</dbReference>
<protein>
    <recommendedName>
        <fullName evidence="3">Phosphoesterase</fullName>
    </recommendedName>
</protein>
<proteinExistence type="predicted"/>
<dbReference type="InterPro" id="IPR017850">
    <property type="entry name" value="Alkaline_phosphatase_core_sf"/>
</dbReference>
<organism evidence="2">
    <name type="scientific">hydrothermal vent metagenome</name>
    <dbReference type="NCBI Taxonomy" id="652676"/>
    <lineage>
        <taxon>unclassified sequences</taxon>
        <taxon>metagenomes</taxon>
        <taxon>ecological metagenomes</taxon>
    </lineage>
</organism>
<dbReference type="NCBIfam" id="TIGR02276">
    <property type="entry name" value="beta_rpt_yvtn"/>
    <property type="match status" value="1"/>
</dbReference>
<evidence type="ECO:0000313" key="2">
    <source>
        <dbReference type="EMBL" id="VAW24830.1"/>
    </source>
</evidence>
<reference evidence="2" key="1">
    <citation type="submission" date="2018-06" db="EMBL/GenBank/DDBJ databases">
        <authorList>
            <person name="Zhirakovskaya E."/>
        </authorList>
    </citation>
    <scope>NUCLEOTIDE SEQUENCE</scope>
</reference>
<name>A0A3B0U717_9ZZZZ</name>
<dbReference type="InterPro" id="IPR011964">
    <property type="entry name" value="YVTN_b-propeller_repeat"/>
</dbReference>
<gene>
    <name evidence="2" type="ORF">MNBD_BACTEROID01-2914</name>
</gene>
<evidence type="ECO:0008006" key="3">
    <source>
        <dbReference type="Google" id="ProtNLM"/>
    </source>
</evidence>
<dbReference type="EMBL" id="UOEP01000225">
    <property type="protein sequence ID" value="VAW24830.1"/>
    <property type="molecule type" value="Genomic_DNA"/>
</dbReference>
<dbReference type="Gene3D" id="3.40.720.10">
    <property type="entry name" value="Alkaline Phosphatase, subunit A"/>
    <property type="match status" value="2"/>
</dbReference>
<evidence type="ECO:0000256" key="1">
    <source>
        <dbReference type="SAM" id="MobiDB-lite"/>
    </source>
</evidence>
<accession>A0A3B0U717</accession>
<dbReference type="PANTHER" id="PTHR47197">
    <property type="entry name" value="PROTEIN NIRF"/>
    <property type="match status" value="1"/>
</dbReference>
<dbReference type="AlphaFoldDB" id="A0A3B0U717"/>
<dbReference type="InterPro" id="IPR015943">
    <property type="entry name" value="WD40/YVTN_repeat-like_dom_sf"/>
</dbReference>
<dbReference type="InterPro" id="IPR011045">
    <property type="entry name" value="N2O_reductase_N"/>
</dbReference>
<dbReference type="PANTHER" id="PTHR47197:SF3">
    <property type="entry name" value="DIHYDRO-HEME D1 DEHYDROGENASE"/>
    <property type="match status" value="1"/>
</dbReference>
<dbReference type="SUPFAM" id="SSF53649">
    <property type="entry name" value="Alkaline phosphatase-like"/>
    <property type="match status" value="1"/>
</dbReference>
<sequence>MKRNNILYLLGVLIITSCTQNKTNTPDPWIITPPAGGQFVKINKTGKTIIPNGRIVAPAGKSIVVAPHPYGLTLSPDGNTAITANSGTSPLSITIIRDILSESPEVQQVPPGPATDKGVLASVFMGLAVSPDNKLVYVAGGQENKIFIFDLKTGEKKGFIDCSSVSGNADYSHGYIGDLVLSKDGKQLFAVDQIGFRMVIIDTEAQKVKYNAPVGRYPFGICLSPDEKKAYVANVGMFQYSMFPGITEENVAEKAHKFPAFAYGSKEMVEGIHTDSTDIPGLGSMNSPEAFSVFTISLGKGGTPRVIAKTKTGHLVGAKVEGIPAVGGASPNSLVATGKYVFVSNGTNDNISVISIEKDTVVNTIYLKPDERVKQFRGVIPFGLALSPDNRRLYVAESGINAVAVINTETLEVLGHIPAGWFPSKVEVSADGRKLIVANAKGFGSGPNGGSSFEKGPEGSYVGSLMKGTVQILDIPTDEELKNYTKQVLDNNFHFSKASSKEFVWRKGNPVPLYPGAKESPIKHIVFISKENRTYDEIFGQVEKGNGDPGLARYGLNVSFKNREKTASVENADVMVNHHKIANDFAISDNFYVDSDHSADGHRWLVNTYPNEWVETCTAASYGRNRSFDFKSKAPGIYAMNGAAGAIYPEDYNEAGSMWDHLERNNIDFYNFGFSIMFEPGIYDSKFKYEGVRHYINYPLPKPIWDRTSKQYPTYNTAIPDQFRIDQFIKEFEGKWLNGKGTMPSLITVIIPNDHGAGDRPEAGYPFRESYMADNDLAVGRIVEYLSRTPYWGNMLILITEDDAQNGVDHIDAHRSALMLISPWVKRDYVSHIHYSFGSIFKTFWNILGLPYLNQYDAGASDLADFFTPTPNFTPYTAVPVDPRIFDPQKALDPFDENFNWEALKEAPIMDNKEDMIKESKERDEYRLENREKNQ</sequence>
<dbReference type="SUPFAM" id="SSF50974">
    <property type="entry name" value="Nitrous oxide reductase, N-terminal domain"/>
    <property type="match status" value="2"/>
</dbReference>
<dbReference type="InterPro" id="IPR051200">
    <property type="entry name" value="Host-pathogen_enzymatic-act"/>
</dbReference>
<dbReference type="PROSITE" id="PS51257">
    <property type="entry name" value="PROKAR_LIPOPROTEIN"/>
    <property type="match status" value="1"/>
</dbReference>
<feature type="region of interest" description="Disordered" evidence="1">
    <location>
        <begin position="912"/>
        <end position="935"/>
    </location>
</feature>